<comment type="caution">
    <text evidence="5">The sequence shown here is derived from an EMBL/GenBank/DDBJ whole genome shotgun (WGS) entry which is preliminary data.</text>
</comment>
<dbReference type="SMART" id="SM00345">
    <property type="entry name" value="HTH_GNTR"/>
    <property type="match status" value="1"/>
</dbReference>
<evidence type="ECO:0000256" key="1">
    <source>
        <dbReference type="ARBA" id="ARBA00023015"/>
    </source>
</evidence>
<dbReference type="InterPro" id="IPR036388">
    <property type="entry name" value="WH-like_DNA-bd_sf"/>
</dbReference>
<dbReference type="InterPro" id="IPR011711">
    <property type="entry name" value="GntR_C"/>
</dbReference>
<evidence type="ECO:0000256" key="3">
    <source>
        <dbReference type="ARBA" id="ARBA00023163"/>
    </source>
</evidence>
<dbReference type="SMART" id="SM00895">
    <property type="entry name" value="FCD"/>
    <property type="match status" value="1"/>
</dbReference>
<dbReference type="InterPro" id="IPR000524">
    <property type="entry name" value="Tscrpt_reg_HTH_GntR"/>
</dbReference>
<evidence type="ECO:0000313" key="6">
    <source>
        <dbReference type="Proteomes" id="UP000245390"/>
    </source>
</evidence>
<dbReference type="EMBL" id="QGGV01000007">
    <property type="protein sequence ID" value="PWK55447.1"/>
    <property type="molecule type" value="Genomic_DNA"/>
</dbReference>
<dbReference type="InterPro" id="IPR008920">
    <property type="entry name" value="TF_FadR/GntR_C"/>
</dbReference>
<dbReference type="Gene3D" id="1.20.120.530">
    <property type="entry name" value="GntR ligand-binding domain-like"/>
    <property type="match status" value="1"/>
</dbReference>
<evidence type="ECO:0000256" key="2">
    <source>
        <dbReference type="ARBA" id="ARBA00023125"/>
    </source>
</evidence>
<dbReference type="AlphaFoldDB" id="A0A316GKV0"/>
<dbReference type="GO" id="GO:0003677">
    <property type="term" value="F:DNA binding"/>
    <property type="evidence" value="ECO:0007669"/>
    <property type="project" value="UniProtKB-KW"/>
</dbReference>
<name>A0A316GKV0_9RHOB</name>
<dbReference type="SUPFAM" id="SSF48008">
    <property type="entry name" value="GntR ligand-binding domain-like"/>
    <property type="match status" value="1"/>
</dbReference>
<keyword evidence="1" id="KW-0805">Transcription regulation</keyword>
<accession>A0A316GKV0</accession>
<dbReference type="RefSeq" id="WP_109760045.1">
    <property type="nucleotide sequence ID" value="NZ_CP034588.1"/>
</dbReference>
<feature type="domain" description="HTH gntR-type" evidence="4">
    <location>
        <begin position="2"/>
        <end position="69"/>
    </location>
</feature>
<gene>
    <name evidence="5" type="ORF">C8D95_107113</name>
</gene>
<dbReference type="Pfam" id="PF07729">
    <property type="entry name" value="FCD"/>
    <property type="match status" value="1"/>
</dbReference>
<dbReference type="GO" id="GO:0003700">
    <property type="term" value="F:DNA-binding transcription factor activity"/>
    <property type="evidence" value="ECO:0007669"/>
    <property type="project" value="InterPro"/>
</dbReference>
<dbReference type="InterPro" id="IPR036390">
    <property type="entry name" value="WH_DNA-bd_sf"/>
</dbReference>
<evidence type="ECO:0000259" key="4">
    <source>
        <dbReference type="PROSITE" id="PS50949"/>
    </source>
</evidence>
<proteinExistence type="predicted"/>
<dbReference type="PROSITE" id="PS50949">
    <property type="entry name" value="HTH_GNTR"/>
    <property type="match status" value="1"/>
</dbReference>
<dbReference type="Pfam" id="PF00392">
    <property type="entry name" value="GntR"/>
    <property type="match status" value="1"/>
</dbReference>
<evidence type="ECO:0000313" key="5">
    <source>
        <dbReference type="EMBL" id="PWK55447.1"/>
    </source>
</evidence>
<dbReference type="SUPFAM" id="SSF46785">
    <property type="entry name" value="Winged helix' DNA-binding domain"/>
    <property type="match status" value="1"/>
</dbReference>
<dbReference type="OrthoDB" id="8638122at2"/>
<protein>
    <submittedName>
        <fullName evidence="5">GntR family transcriptional regulator</fullName>
    </submittedName>
</protein>
<dbReference type="PANTHER" id="PTHR43537">
    <property type="entry name" value="TRANSCRIPTIONAL REGULATOR, GNTR FAMILY"/>
    <property type="match status" value="1"/>
</dbReference>
<dbReference type="Gene3D" id="1.10.10.10">
    <property type="entry name" value="Winged helix-like DNA-binding domain superfamily/Winged helix DNA-binding domain"/>
    <property type="match status" value="1"/>
</dbReference>
<dbReference type="PANTHER" id="PTHR43537:SF5">
    <property type="entry name" value="UXU OPERON TRANSCRIPTIONAL REGULATOR"/>
    <property type="match status" value="1"/>
</dbReference>
<dbReference type="Proteomes" id="UP000245390">
    <property type="component" value="Unassembled WGS sequence"/>
</dbReference>
<sequence>MRVDTPDIYEDLKRRLMNATLRPGHKLKPSDLQGDYGCSANTVREVLHRLVTIGLVEFEAQRGFRVRAVDQSIFNDVTRFRILLEQEGAERSMEKGGVAWEMHLNAAHHALVHIQTRILKAGDMEPFRALWSEAERHFHETLISACGSALIRRTHANIYLQFRQQMMTLTEEFGGAYFGMIAAEHQQILDAALARDAAGCARAIEQHLRRNIREAA</sequence>
<organism evidence="5 6">
    <name type="scientific">Silicimonas algicola</name>
    <dbReference type="NCBI Taxonomy" id="1826607"/>
    <lineage>
        <taxon>Bacteria</taxon>
        <taxon>Pseudomonadati</taxon>
        <taxon>Pseudomonadota</taxon>
        <taxon>Alphaproteobacteria</taxon>
        <taxon>Rhodobacterales</taxon>
        <taxon>Paracoccaceae</taxon>
    </lineage>
</organism>
<dbReference type="KEGG" id="salo:EF888_07730"/>
<keyword evidence="2" id="KW-0238">DNA-binding</keyword>
<keyword evidence="3" id="KW-0804">Transcription</keyword>
<keyword evidence="6" id="KW-1185">Reference proteome</keyword>
<reference evidence="5 6" key="1">
    <citation type="submission" date="2018-05" db="EMBL/GenBank/DDBJ databases">
        <title>Genomic Encyclopedia of Type Strains, Phase IV (KMG-IV): sequencing the most valuable type-strain genomes for metagenomic binning, comparative biology and taxonomic classification.</title>
        <authorList>
            <person name="Goeker M."/>
        </authorList>
    </citation>
    <scope>NUCLEOTIDE SEQUENCE [LARGE SCALE GENOMIC DNA]</scope>
    <source>
        <strain evidence="5 6">DSM 103371</strain>
    </source>
</reference>